<dbReference type="AlphaFoldDB" id="A0A1I2QTC0"/>
<dbReference type="InterPro" id="IPR035917">
    <property type="entry name" value="YjbQ-like_sf"/>
</dbReference>
<protein>
    <submittedName>
        <fullName evidence="2">Secondary thiamine-phosphate synthase enzyme</fullName>
    </submittedName>
</protein>
<dbReference type="SUPFAM" id="SSF111038">
    <property type="entry name" value="YjbQ-like"/>
    <property type="match status" value="1"/>
</dbReference>
<dbReference type="PANTHER" id="PTHR30615">
    <property type="entry name" value="UNCHARACTERIZED PROTEIN YJBQ-RELATED"/>
    <property type="match status" value="1"/>
</dbReference>
<dbReference type="NCBIfam" id="TIGR00149">
    <property type="entry name" value="TIGR00149_YjbQ"/>
    <property type="match status" value="1"/>
</dbReference>
<evidence type="ECO:0000313" key="2">
    <source>
        <dbReference type="EMBL" id="SFG30499.1"/>
    </source>
</evidence>
<dbReference type="PIRSF" id="PIRSF004681">
    <property type="entry name" value="UCP004681"/>
    <property type="match status" value="1"/>
</dbReference>
<sequence length="143" mass="16138">MNVMVQKNLKLKPYASGYHLVTDQILEAIPEISQIQTGFLQVFIQHTSAALTINENADPTVRSDFQTFVNELIPETYPRFIHTYEGSDDMPAHIKASFFDSSLQIPITSGKLNLGIWQGIYLCEFRMRASARRLVLTAFGIGK</sequence>
<name>A0A1I2QTC0_9BACT</name>
<dbReference type="Pfam" id="PF01894">
    <property type="entry name" value="YjbQ"/>
    <property type="match status" value="1"/>
</dbReference>
<evidence type="ECO:0000256" key="1">
    <source>
        <dbReference type="ARBA" id="ARBA00005534"/>
    </source>
</evidence>
<dbReference type="PANTHER" id="PTHR30615:SF8">
    <property type="entry name" value="UPF0047 PROTEIN C4A8.02C"/>
    <property type="match status" value="1"/>
</dbReference>
<dbReference type="Gene3D" id="2.60.120.460">
    <property type="entry name" value="YjbQ-like"/>
    <property type="match status" value="1"/>
</dbReference>
<dbReference type="InterPro" id="IPR001602">
    <property type="entry name" value="UPF0047_YjbQ-like"/>
</dbReference>
<reference evidence="3" key="1">
    <citation type="submission" date="2016-10" db="EMBL/GenBank/DDBJ databases">
        <authorList>
            <person name="Varghese N."/>
            <person name="Submissions S."/>
        </authorList>
    </citation>
    <scope>NUCLEOTIDE SEQUENCE [LARGE SCALE GENOMIC DNA]</scope>
    <source>
        <strain evidence="3">DSM 19315</strain>
    </source>
</reference>
<organism evidence="2 3">
    <name type="scientific">Algoriphagus hitonicola</name>
    <dbReference type="NCBI Taxonomy" id="435880"/>
    <lineage>
        <taxon>Bacteria</taxon>
        <taxon>Pseudomonadati</taxon>
        <taxon>Bacteroidota</taxon>
        <taxon>Cytophagia</taxon>
        <taxon>Cytophagales</taxon>
        <taxon>Cyclobacteriaceae</taxon>
        <taxon>Algoriphagus</taxon>
    </lineage>
</organism>
<dbReference type="Proteomes" id="UP000199642">
    <property type="component" value="Unassembled WGS sequence"/>
</dbReference>
<dbReference type="EMBL" id="FOPC01000002">
    <property type="protein sequence ID" value="SFG30499.1"/>
    <property type="molecule type" value="Genomic_DNA"/>
</dbReference>
<keyword evidence="3" id="KW-1185">Reference proteome</keyword>
<evidence type="ECO:0000313" key="3">
    <source>
        <dbReference type="Proteomes" id="UP000199642"/>
    </source>
</evidence>
<proteinExistence type="inferred from homology"/>
<comment type="similarity">
    <text evidence="1">Belongs to the UPF0047 family.</text>
</comment>
<accession>A0A1I2QTC0</accession>
<dbReference type="STRING" id="435880.SAMN04487988_102390"/>
<gene>
    <name evidence="2" type="ORF">SAMN04487988_102390</name>
</gene>